<dbReference type="AlphaFoldDB" id="A0A0J7HZ68"/>
<sequence length="198" mass="22456">MKTKTLLLIGAIAGLVFFFSRLAPQEMTFYKEKGNYVVDNNYIIKSVKKISDDDLKSLLKLQKDYSTSLGTNFIVYKMNRQYIIRGCLLKANIDWKKYGDLKSKVDGILQKYGAKELTPNYYAIQSNQAVTQAALLTQKDITSLNKLSIRGADEYTICPPLIGRKNLTNVLMKSVRNDIGGIDPKINTRLNNILVNYK</sequence>
<evidence type="ECO:0000313" key="1">
    <source>
        <dbReference type="EMBL" id="KMQ59332.1"/>
    </source>
</evidence>
<dbReference type="Proteomes" id="UP000036261">
    <property type="component" value="Unassembled WGS sequence"/>
</dbReference>
<reference evidence="1 2" key="1">
    <citation type="journal article" date="2013" name="Int. J. Syst. Evol. Microbiol.">
        <title>Chryseobacterium angstadtii sp. nov., isolated from a newt tank.</title>
        <authorList>
            <person name="Kirk K.E."/>
            <person name="Hoffman J.A."/>
            <person name="Smith K.A."/>
            <person name="Strahan B.L."/>
            <person name="Failor K.C."/>
            <person name="Krebs J.E."/>
            <person name="Gale A.N."/>
            <person name="Do T.D."/>
            <person name="Sontag T.C."/>
            <person name="Batties A.M."/>
            <person name="Mistiszyn K."/>
            <person name="Newman J.D."/>
        </authorList>
    </citation>
    <scope>NUCLEOTIDE SEQUENCE [LARGE SCALE GENOMIC DNA]</scope>
    <source>
        <strain evidence="1 2">KM</strain>
    </source>
</reference>
<proteinExistence type="predicted"/>
<evidence type="ECO:0000313" key="2">
    <source>
        <dbReference type="Proteomes" id="UP000036261"/>
    </source>
</evidence>
<gene>
    <name evidence="1" type="ORF">ACM46_19635</name>
</gene>
<keyword evidence="2" id="KW-1185">Reference proteome</keyword>
<organism evidence="1 2">
    <name type="scientific">Chryseobacterium angstadtii</name>
    <dbReference type="NCBI Taxonomy" id="558151"/>
    <lineage>
        <taxon>Bacteria</taxon>
        <taxon>Pseudomonadati</taxon>
        <taxon>Bacteroidota</taxon>
        <taxon>Flavobacteriia</taxon>
        <taxon>Flavobacteriales</taxon>
        <taxon>Weeksellaceae</taxon>
        <taxon>Chryseobacterium group</taxon>
        <taxon>Chryseobacterium</taxon>
    </lineage>
</organism>
<name>A0A0J7HZ68_9FLAO</name>
<dbReference type="EMBL" id="LFND01000007">
    <property type="protein sequence ID" value="KMQ59332.1"/>
    <property type="molecule type" value="Genomic_DNA"/>
</dbReference>
<comment type="caution">
    <text evidence="1">The sequence shown here is derived from an EMBL/GenBank/DDBJ whole genome shotgun (WGS) entry which is preliminary data.</text>
</comment>
<dbReference type="RefSeq" id="WP_048508386.1">
    <property type="nucleotide sequence ID" value="NZ_LFND01000007.1"/>
</dbReference>
<protein>
    <submittedName>
        <fullName evidence="1">Uncharacterized protein</fullName>
    </submittedName>
</protein>
<dbReference type="OrthoDB" id="1340317at2"/>
<accession>A0A0J7HZ68</accession>
<dbReference type="PATRIC" id="fig|558151.6.peg.4130"/>